<dbReference type="Gene3D" id="2.60.40.10">
    <property type="entry name" value="Immunoglobulins"/>
    <property type="match status" value="1"/>
</dbReference>
<comment type="caution">
    <text evidence="1">The sequence shown here is derived from an EMBL/GenBank/DDBJ whole genome shotgun (WGS) entry which is preliminary data.</text>
</comment>
<name>A0ABW9RTW4_9BACT</name>
<dbReference type="Proteomes" id="UP000798808">
    <property type="component" value="Unassembled WGS sequence"/>
</dbReference>
<organism evidence="1 2">
    <name type="scientific">Fulvivirga kasyanovii</name>
    <dbReference type="NCBI Taxonomy" id="396812"/>
    <lineage>
        <taxon>Bacteria</taxon>
        <taxon>Pseudomonadati</taxon>
        <taxon>Bacteroidota</taxon>
        <taxon>Cytophagia</taxon>
        <taxon>Cytophagales</taxon>
        <taxon>Fulvivirgaceae</taxon>
        <taxon>Fulvivirga</taxon>
    </lineage>
</organism>
<evidence type="ECO:0008006" key="3">
    <source>
        <dbReference type="Google" id="ProtNLM"/>
    </source>
</evidence>
<evidence type="ECO:0000313" key="2">
    <source>
        <dbReference type="Proteomes" id="UP000798808"/>
    </source>
</evidence>
<dbReference type="SUPFAM" id="SSF49478">
    <property type="entry name" value="Cna protein B-type domain"/>
    <property type="match status" value="1"/>
</dbReference>
<gene>
    <name evidence="1" type="ORF">E1163_21960</name>
</gene>
<dbReference type="EMBL" id="SMLW01000636">
    <property type="protein sequence ID" value="MTI27639.1"/>
    <property type="molecule type" value="Genomic_DNA"/>
</dbReference>
<accession>A0ABW9RTW4</accession>
<reference evidence="1 2" key="1">
    <citation type="submission" date="2019-02" db="EMBL/GenBank/DDBJ databases">
        <authorList>
            <person name="Goldberg S.R."/>
            <person name="Haltli B.A."/>
            <person name="Correa H."/>
            <person name="Russell K.G."/>
        </authorList>
    </citation>
    <scope>NUCLEOTIDE SEQUENCE [LARGE SCALE GENOMIC DNA]</scope>
    <source>
        <strain evidence="1 2">JCM 16186</strain>
    </source>
</reference>
<dbReference type="InterPro" id="IPR013783">
    <property type="entry name" value="Ig-like_fold"/>
</dbReference>
<dbReference type="RefSeq" id="WP_155174636.1">
    <property type="nucleotide sequence ID" value="NZ_BAAAFL010000024.1"/>
</dbReference>
<evidence type="ECO:0000313" key="1">
    <source>
        <dbReference type="EMBL" id="MTI27639.1"/>
    </source>
</evidence>
<proteinExistence type="predicted"/>
<protein>
    <recommendedName>
        <fullName evidence="3">Carboxypeptidase regulatory-like domain-containing protein</fullName>
    </recommendedName>
</protein>
<sequence length="238" mass="27658">MKYLLIILMLFTIPCLGQHSLRGKVSISEDSRGLKIYDKTRGEDSYKVYTSRSRKRKLKTDTIYAVFQVLEKGEVVASGITDSDGSFKVQLVDTGRYKIEVDVNRFIHKDTVVNITKKKNKVNIILSDHKMWNYYDSIQIAKYPYNSEVARRDIENEYVQVLAAGLLIFSGEESDQITCRYGFKYLPVAGCVMEPYLKKAMEAYNDVVFKHLDSINEEGWQIRMKAEFVELLRARYRE</sequence>
<keyword evidence="2" id="KW-1185">Reference proteome</keyword>